<protein>
    <submittedName>
        <fullName evidence="2">Uncharacterized protein</fullName>
    </submittedName>
</protein>
<sequence length="440" mass="47830">MTWVILGGAAILLVAVLAVVRKRRGGQVAFPAIELPTLPVVVQPVEVEALAVPEEPEVPTRLVLAVDDEPVFAMTMLDEAEGSKQIAGLSRHAPSAFGRALEPLMQVAPSMATAGMAGSRQLMEVVINGPLVAAADGNGLRAMTMGANGVQQNARLFEPKALQNVANAAAIWQLASVAVAQKHLADISATLKRVEDKIAGIQSMLEEERAALIDGALKYIHSARQAMQQGEFLDRTRDKLEDFEIQLEQAGTTLLRQIERESKSELERDTVGCEGEYQSALAKHQALAARAAELVACAEVRLANWYLCSLYPDRSKMLESRMQQIQQFMAQVARVQKQLSGALDADCEKIDARFTSDETIAERRTHVRNEAKSGKEALSKGAKRCATIIERVQAVADDRSSTSRLLIETNGKTPTAVYLAHEKPTLPPIRIQNEELVACL</sequence>
<organism evidence="2 3">
    <name type="scientific">Aerolutibacter ruishenii</name>
    <dbReference type="NCBI Taxonomy" id="686800"/>
    <lineage>
        <taxon>Bacteria</taxon>
        <taxon>Pseudomonadati</taxon>
        <taxon>Pseudomonadota</taxon>
        <taxon>Gammaproteobacteria</taxon>
        <taxon>Lysobacterales</taxon>
        <taxon>Lysobacteraceae</taxon>
        <taxon>Aerolutibacter</taxon>
    </lineage>
</organism>
<evidence type="ECO:0000313" key="2">
    <source>
        <dbReference type="EMBL" id="TWI09371.1"/>
    </source>
</evidence>
<keyword evidence="3" id="KW-1185">Reference proteome</keyword>
<dbReference type="AlphaFoldDB" id="A0A562LP19"/>
<comment type="caution">
    <text evidence="2">The sequence shown here is derived from an EMBL/GenBank/DDBJ whole genome shotgun (WGS) entry which is preliminary data.</text>
</comment>
<keyword evidence="1" id="KW-0175">Coiled coil</keyword>
<dbReference type="EMBL" id="VLKP01000008">
    <property type="protein sequence ID" value="TWI09371.1"/>
    <property type="molecule type" value="Genomic_DNA"/>
</dbReference>
<feature type="coiled-coil region" evidence="1">
    <location>
        <begin position="191"/>
        <end position="253"/>
    </location>
</feature>
<gene>
    <name evidence="2" type="ORF">IP93_01987</name>
</gene>
<dbReference type="Proteomes" id="UP000316471">
    <property type="component" value="Unassembled WGS sequence"/>
</dbReference>
<proteinExistence type="predicted"/>
<reference evidence="2 3" key="1">
    <citation type="journal article" date="2015" name="Stand. Genomic Sci.">
        <title>Genomic Encyclopedia of Bacterial and Archaeal Type Strains, Phase III: the genomes of soil and plant-associated and newly described type strains.</title>
        <authorList>
            <person name="Whitman W.B."/>
            <person name="Woyke T."/>
            <person name="Klenk H.P."/>
            <person name="Zhou Y."/>
            <person name="Lilburn T.G."/>
            <person name="Beck B.J."/>
            <person name="De Vos P."/>
            <person name="Vandamme P."/>
            <person name="Eisen J.A."/>
            <person name="Garrity G."/>
            <person name="Hugenholtz P."/>
            <person name="Kyrpides N.C."/>
        </authorList>
    </citation>
    <scope>NUCLEOTIDE SEQUENCE [LARGE SCALE GENOMIC DNA]</scope>
    <source>
        <strain evidence="2 3">CGMCC 1.10136</strain>
    </source>
</reference>
<evidence type="ECO:0000313" key="3">
    <source>
        <dbReference type="Proteomes" id="UP000316471"/>
    </source>
</evidence>
<evidence type="ECO:0000256" key="1">
    <source>
        <dbReference type="SAM" id="Coils"/>
    </source>
</evidence>
<accession>A0A562LP19</accession>
<name>A0A562LP19_9GAMM</name>